<feature type="domain" description="Pirin N-terminal" evidence="4">
    <location>
        <begin position="77"/>
        <end position="155"/>
    </location>
</feature>
<dbReference type="InterPro" id="IPR012093">
    <property type="entry name" value="Pirin"/>
</dbReference>
<evidence type="ECO:0000259" key="4">
    <source>
        <dbReference type="Pfam" id="PF02678"/>
    </source>
</evidence>
<name>A0A502DY03_9BURK</name>
<dbReference type="Pfam" id="PF05726">
    <property type="entry name" value="Pirin_C"/>
    <property type="match status" value="1"/>
</dbReference>
<dbReference type="InterPro" id="IPR014710">
    <property type="entry name" value="RmlC-like_jellyroll"/>
</dbReference>
<dbReference type="Proteomes" id="UP000319212">
    <property type="component" value="Unassembled WGS sequence"/>
</dbReference>
<dbReference type="InterPro" id="IPR008778">
    <property type="entry name" value="Pirin_C_dom"/>
</dbReference>
<dbReference type="InterPro" id="IPR011051">
    <property type="entry name" value="RmlC_Cupin_sf"/>
</dbReference>
<reference evidence="6 7" key="1">
    <citation type="journal article" date="2019" name="Environ. Microbiol.">
        <title>Species interactions and distinct microbial communities in high Arctic permafrost affected cryosols are associated with the CH4 and CO2 gas fluxes.</title>
        <authorList>
            <person name="Altshuler I."/>
            <person name="Hamel J."/>
            <person name="Turney S."/>
            <person name="Magnuson E."/>
            <person name="Levesque R."/>
            <person name="Greer C."/>
            <person name="Whyte L.G."/>
        </authorList>
    </citation>
    <scope>NUCLEOTIDE SEQUENCE [LARGE SCALE GENOMIC DNA]</scope>
    <source>
        <strain evidence="6 7">S06.C</strain>
    </source>
</reference>
<dbReference type="SUPFAM" id="SSF51182">
    <property type="entry name" value="RmlC-like cupins"/>
    <property type="match status" value="1"/>
</dbReference>
<evidence type="ECO:0000256" key="1">
    <source>
        <dbReference type="ARBA" id="ARBA00008416"/>
    </source>
</evidence>
<dbReference type="Gene3D" id="2.60.120.10">
    <property type="entry name" value="Jelly Rolls"/>
    <property type="match status" value="2"/>
</dbReference>
<protein>
    <submittedName>
        <fullName evidence="6">Pirin family protein</fullName>
    </submittedName>
</protein>
<dbReference type="EMBL" id="RCZI01000002">
    <property type="protein sequence ID" value="TPG29136.1"/>
    <property type="molecule type" value="Genomic_DNA"/>
</dbReference>
<dbReference type="PANTHER" id="PTHR13903:SF8">
    <property type="entry name" value="PIRIN"/>
    <property type="match status" value="1"/>
</dbReference>
<sequence>MERRSPLQPAPTRKTTMTDPIVQIKPLGFPWETIDPFLFCAYHDDAYPAGNGAMGPAVSLEGRAIGQDFSRKDGWSMYHGEDIPGFPGHPHRGFETVTIVRKGLIDHADSLGAAARFGGGDVQWVTAGQGIVHSEMFPLLNPEAPNPLELFQIWLNLPARNKMVAPHFTMLWAEDVPRFTATDDAGRTTDVASVAGRIGPVDAPLDPPPDSWAAQDGSDVAIWTIRMAPGARWTLPAAQRQGTRRSLYFFKGASVTVGGRAVKSHAAIELHADQAVELVNGDAEVSEFLVLQGKPIAEPVAQYGPFVMNTQAEIAQAMADYRRTQFGGWPWKDEAPVHGTDPARFAKHPDGREERPNALAA</sequence>
<comment type="caution">
    <text evidence="6">The sequence shown here is derived from an EMBL/GenBank/DDBJ whole genome shotgun (WGS) entry which is preliminary data.</text>
</comment>
<dbReference type="PANTHER" id="PTHR13903">
    <property type="entry name" value="PIRIN-RELATED"/>
    <property type="match status" value="1"/>
</dbReference>
<evidence type="ECO:0000313" key="7">
    <source>
        <dbReference type="Proteomes" id="UP000319212"/>
    </source>
</evidence>
<gene>
    <name evidence="6" type="ORF">EAH82_10285</name>
</gene>
<feature type="domain" description="Pirin C-terminal" evidence="5">
    <location>
        <begin position="223"/>
        <end position="327"/>
    </location>
</feature>
<dbReference type="CDD" id="cd02909">
    <property type="entry name" value="cupin_pirin_N"/>
    <property type="match status" value="1"/>
</dbReference>
<dbReference type="AlphaFoldDB" id="A0A502DY03"/>
<proteinExistence type="inferred from homology"/>
<feature type="compositionally biased region" description="Basic and acidic residues" evidence="3">
    <location>
        <begin position="347"/>
        <end position="361"/>
    </location>
</feature>
<dbReference type="Pfam" id="PF02678">
    <property type="entry name" value="Pirin"/>
    <property type="match status" value="1"/>
</dbReference>
<feature type="region of interest" description="Disordered" evidence="3">
    <location>
        <begin position="332"/>
        <end position="361"/>
    </location>
</feature>
<organism evidence="6 7">
    <name type="scientific">Variovorax guangxiensis</name>
    <dbReference type="NCBI Taxonomy" id="1775474"/>
    <lineage>
        <taxon>Bacteria</taxon>
        <taxon>Pseudomonadati</taxon>
        <taxon>Pseudomonadota</taxon>
        <taxon>Betaproteobacteria</taxon>
        <taxon>Burkholderiales</taxon>
        <taxon>Comamonadaceae</taxon>
        <taxon>Variovorax</taxon>
    </lineage>
</organism>
<accession>A0A502DY03</accession>
<evidence type="ECO:0000259" key="5">
    <source>
        <dbReference type="Pfam" id="PF05726"/>
    </source>
</evidence>
<dbReference type="OrthoDB" id="321327at2"/>
<evidence type="ECO:0000256" key="3">
    <source>
        <dbReference type="SAM" id="MobiDB-lite"/>
    </source>
</evidence>
<comment type="similarity">
    <text evidence="1 2">Belongs to the pirin family.</text>
</comment>
<evidence type="ECO:0000313" key="6">
    <source>
        <dbReference type="EMBL" id="TPG29136.1"/>
    </source>
</evidence>
<evidence type="ECO:0000256" key="2">
    <source>
        <dbReference type="RuleBase" id="RU003457"/>
    </source>
</evidence>
<dbReference type="InterPro" id="IPR003829">
    <property type="entry name" value="Pirin_N_dom"/>
</dbReference>